<dbReference type="PANTHER" id="PTHR42879">
    <property type="entry name" value="3-OXOACYL-(ACYL-CARRIER-PROTEIN) REDUCTASE"/>
    <property type="match status" value="1"/>
</dbReference>
<comment type="caution">
    <text evidence="4">The sequence shown here is derived from an EMBL/GenBank/DDBJ whole genome shotgun (WGS) entry which is preliminary data.</text>
</comment>
<protein>
    <submittedName>
        <fullName evidence="4">SDR family oxidoreductase</fullName>
    </submittedName>
</protein>
<evidence type="ECO:0000313" key="4">
    <source>
        <dbReference type="EMBL" id="GAA4288833.1"/>
    </source>
</evidence>
<evidence type="ECO:0000256" key="2">
    <source>
        <dbReference type="RuleBase" id="RU000363"/>
    </source>
</evidence>
<dbReference type="CDD" id="cd05233">
    <property type="entry name" value="SDR_c"/>
    <property type="match status" value="1"/>
</dbReference>
<dbReference type="RefSeq" id="WP_345043295.1">
    <property type="nucleotide sequence ID" value="NZ_BAABBA010000018.1"/>
</dbReference>
<keyword evidence="3" id="KW-0732">Signal</keyword>
<dbReference type="Pfam" id="PF00106">
    <property type="entry name" value="adh_short"/>
    <property type="match status" value="1"/>
</dbReference>
<dbReference type="PROSITE" id="PS00061">
    <property type="entry name" value="ADH_SHORT"/>
    <property type="match status" value="1"/>
</dbReference>
<evidence type="ECO:0000313" key="5">
    <source>
        <dbReference type="Proteomes" id="UP001499841"/>
    </source>
</evidence>
<dbReference type="Gene3D" id="3.40.50.720">
    <property type="entry name" value="NAD(P)-binding Rossmann-like Domain"/>
    <property type="match status" value="1"/>
</dbReference>
<feature type="signal peptide" evidence="3">
    <location>
        <begin position="1"/>
        <end position="23"/>
    </location>
</feature>
<dbReference type="PANTHER" id="PTHR42879:SF2">
    <property type="entry name" value="3-OXOACYL-[ACYL-CARRIER-PROTEIN] REDUCTASE FABG"/>
    <property type="match status" value="1"/>
</dbReference>
<accession>A0ABP8EXV2</accession>
<keyword evidence="5" id="KW-1185">Reference proteome</keyword>
<dbReference type="NCBIfam" id="NF009466">
    <property type="entry name" value="PRK12826.1-2"/>
    <property type="match status" value="1"/>
</dbReference>
<feature type="chain" id="PRO_5045552133" evidence="3">
    <location>
        <begin position="24"/>
        <end position="253"/>
    </location>
</feature>
<dbReference type="InterPro" id="IPR020904">
    <property type="entry name" value="Sc_DH/Rdtase_CS"/>
</dbReference>
<dbReference type="InterPro" id="IPR002347">
    <property type="entry name" value="SDR_fam"/>
</dbReference>
<dbReference type="InterPro" id="IPR036291">
    <property type="entry name" value="NAD(P)-bd_dom_sf"/>
</dbReference>
<dbReference type="PRINTS" id="PR00081">
    <property type="entry name" value="GDHRDH"/>
</dbReference>
<evidence type="ECO:0000256" key="1">
    <source>
        <dbReference type="ARBA" id="ARBA00006484"/>
    </source>
</evidence>
<dbReference type="InterPro" id="IPR050259">
    <property type="entry name" value="SDR"/>
</dbReference>
<dbReference type="SUPFAM" id="SSF51735">
    <property type="entry name" value="NAD(P)-binding Rossmann-fold domains"/>
    <property type="match status" value="1"/>
</dbReference>
<dbReference type="Proteomes" id="UP001499841">
    <property type="component" value="Unassembled WGS sequence"/>
</dbReference>
<gene>
    <name evidence="4" type="ORF">GCM10022262_31930</name>
</gene>
<evidence type="ECO:0000256" key="3">
    <source>
        <dbReference type="SAM" id="SignalP"/>
    </source>
</evidence>
<organism evidence="4 5">
    <name type="scientific">Georgenia daeguensis</name>
    <dbReference type="NCBI Taxonomy" id="908355"/>
    <lineage>
        <taxon>Bacteria</taxon>
        <taxon>Bacillati</taxon>
        <taxon>Actinomycetota</taxon>
        <taxon>Actinomycetes</taxon>
        <taxon>Micrococcales</taxon>
        <taxon>Bogoriellaceae</taxon>
        <taxon>Georgenia</taxon>
    </lineage>
</organism>
<name>A0ABP8EXV2_9MICO</name>
<reference evidence="5" key="1">
    <citation type="journal article" date="2019" name="Int. J. Syst. Evol. Microbiol.">
        <title>The Global Catalogue of Microorganisms (GCM) 10K type strain sequencing project: providing services to taxonomists for standard genome sequencing and annotation.</title>
        <authorList>
            <consortium name="The Broad Institute Genomics Platform"/>
            <consortium name="The Broad Institute Genome Sequencing Center for Infectious Disease"/>
            <person name="Wu L."/>
            <person name="Ma J."/>
        </authorList>
    </citation>
    <scope>NUCLEOTIDE SEQUENCE [LARGE SCALE GENOMIC DNA]</scope>
    <source>
        <strain evidence="5">JCM 17459</strain>
    </source>
</reference>
<dbReference type="EMBL" id="BAABBA010000018">
    <property type="protein sequence ID" value="GAA4288833.1"/>
    <property type="molecule type" value="Genomic_DNA"/>
</dbReference>
<proteinExistence type="inferred from homology"/>
<comment type="similarity">
    <text evidence="1 2">Belongs to the short-chain dehydrogenases/reductases (SDR) family.</text>
</comment>
<dbReference type="PRINTS" id="PR00080">
    <property type="entry name" value="SDRFAMILY"/>
</dbReference>
<sequence length="253" mass="26099">MSQRVLITAGANGIGLAIAQAFAAAGARVHIADVNAEAVEAVTSANENITGSVTDVSDPAAVDALFADVRRELAGLDVLINNAGISGPTAPAEQLPFDAWNAVVNVILHGTFHVTQRAIPLLKDSDAASVVTMSSLAGRFGYPNRIAYSTTKWALVGFSKTLALELGEFGITANTIHPGAVKGPRMAAVLEGRATANGTTVEQETTNALNNQSIKDFIDPADIAALVLFLTGPHGRTISGQLFPIDADSKAAS</sequence>